<dbReference type="SUPFAM" id="SSF140500">
    <property type="entry name" value="BAS1536-like"/>
    <property type="match status" value="1"/>
</dbReference>
<dbReference type="InterPro" id="IPR018540">
    <property type="entry name" value="Spo0E-like"/>
</dbReference>
<keyword evidence="2" id="KW-1185">Reference proteome</keyword>
<evidence type="ECO:0000313" key="1">
    <source>
        <dbReference type="EMBL" id="MFC0559974.1"/>
    </source>
</evidence>
<dbReference type="PANTHER" id="PTHR41263:SF1">
    <property type="entry name" value="ASPARTYL-PHOSPHATE PHOSPHATASE YISI"/>
    <property type="match status" value="1"/>
</dbReference>
<dbReference type="Pfam" id="PF09388">
    <property type="entry name" value="SpoOE-like"/>
    <property type="match status" value="1"/>
</dbReference>
<proteinExistence type="predicted"/>
<protein>
    <submittedName>
        <fullName evidence="1">Aspartyl-phosphate phosphatase Spo0E family protein</fullName>
    </submittedName>
</protein>
<gene>
    <name evidence="1" type="ORF">ACFFH4_13015</name>
</gene>
<dbReference type="RefSeq" id="WP_273840694.1">
    <property type="nucleotide sequence ID" value="NZ_JAQQWT010000002.1"/>
</dbReference>
<organism evidence="1 2">
    <name type="scientific">Halalkalibacter alkalisediminis</name>
    <dbReference type="NCBI Taxonomy" id="935616"/>
    <lineage>
        <taxon>Bacteria</taxon>
        <taxon>Bacillati</taxon>
        <taxon>Bacillota</taxon>
        <taxon>Bacilli</taxon>
        <taxon>Bacillales</taxon>
        <taxon>Bacillaceae</taxon>
        <taxon>Halalkalibacter</taxon>
    </lineage>
</organism>
<name>A0ABV6NH09_9BACI</name>
<reference evidence="1 2" key="1">
    <citation type="submission" date="2024-09" db="EMBL/GenBank/DDBJ databases">
        <authorList>
            <person name="Sun Q."/>
            <person name="Mori K."/>
        </authorList>
    </citation>
    <scope>NUCLEOTIDE SEQUENCE [LARGE SCALE GENOMIC DNA]</scope>
    <source>
        <strain evidence="1 2">NCAIM B.02301</strain>
    </source>
</reference>
<dbReference type="EMBL" id="JBHLTR010000017">
    <property type="protein sequence ID" value="MFC0559974.1"/>
    <property type="molecule type" value="Genomic_DNA"/>
</dbReference>
<dbReference type="Gene3D" id="4.10.280.10">
    <property type="entry name" value="Helix-loop-helix DNA-binding domain"/>
    <property type="match status" value="1"/>
</dbReference>
<dbReference type="InterPro" id="IPR037208">
    <property type="entry name" value="Spo0E-like_sf"/>
</dbReference>
<dbReference type="Proteomes" id="UP001589833">
    <property type="component" value="Unassembled WGS sequence"/>
</dbReference>
<accession>A0ABV6NH09</accession>
<dbReference type="InterPro" id="IPR036638">
    <property type="entry name" value="HLH_DNA-bd_sf"/>
</dbReference>
<sequence length="52" mass="6127">MLYIEIEQKRLQMLKFAKKYGMTAEATVQCSQELDKLLNLLQLPSTKKRKIL</sequence>
<dbReference type="PANTHER" id="PTHR41263">
    <property type="entry name" value="ASPARTYL-PHOSPHATE PHOSPHATASE YISI"/>
    <property type="match status" value="1"/>
</dbReference>
<dbReference type="InterPro" id="IPR053028">
    <property type="entry name" value="Spo0E-like_phosphatase"/>
</dbReference>
<evidence type="ECO:0000313" key="2">
    <source>
        <dbReference type="Proteomes" id="UP001589833"/>
    </source>
</evidence>
<comment type="caution">
    <text evidence="1">The sequence shown here is derived from an EMBL/GenBank/DDBJ whole genome shotgun (WGS) entry which is preliminary data.</text>
</comment>